<sequence length="67" mass="7908">MWTFLVILILGFWELWLSLALVAIFYIFLLGIPLIVSVFSYIITQNLGVSFLVFFISLYSLYRMIKH</sequence>
<name>A0A3D8IYK1_9HELI</name>
<keyword evidence="3" id="KW-1185">Reference proteome</keyword>
<feature type="transmembrane region" description="Helical" evidence="1">
    <location>
        <begin position="7"/>
        <end position="32"/>
    </location>
</feature>
<feature type="transmembrane region" description="Helical" evidence="1">
    <location>
        <begin position="38"/>
        <end position="62"/>
    </location>
</feature>
<dbReference type="EMBL" id="NXLU01000001">
    <property type="protein sequence ID" value="RDU70040.1"/>
    <property type="molecule type" value="Genomic_DNA"/>
</dbReference>
<keyword evidence="1" id="KW-0472">Membrane</keyword>
<evidence type="ECO:0000256" key="1">
    <source>
        <dbReference type="SAM" id="Phobius"/>
    </source>
</evidence>
<comment type="caution">
    <text evidence="2">The sequence shown here is derived from an EMBL/GenBank/DDBJ whole genome shotgun (WGS) entry which is preliminary data.</text>
</comment>
<evidence type="ECO:0000313" key="3">
    <source>
        <dbReference type="Proteomes" id="UP000257067"/>
    </source>
</evidence>
<dbReference type="RefSeq" id="WP_104723862.1">
    <property type="nucleotide sequence ID" value="NZ_FZNE01000002.1"/>
</dbReference>
<protein>
    <submittedName>
        <fullName evidence="2">Uncharacterized protein</fullName>
    </submittedName>
</protein>
<gene>
    <name evidence="2" type="ORF">CQA62_01095</name>
</gene>
<dbReference type="AlphaFoldDB" id="A0A3D8IYK1"/>
<keyword evidence="1" id="KW-0812">Transmembrane</keyword>
<dbReference type="Proteomes" id="UP000257067">
    <property type="component" value="Unassembled WGS sequence"/>
</dbReference>
<accession>A0A3D8IYK1</accession>
<reference evidence="2 3" key="1">
    <citation type="submission" date="2018-04" db="EMBL/GenBank/DDBJ databases">
        <title>Novel Campyloabacter and Helicobacter Species and Strains.</title>
        <authorList>
            <person name="Mannion A.J."/>
            <person name="Shen Z."/>
            <person name="Fox J.G."/>
        </authorList>
    </citation>
    <scope>NUCLEOTIDE SEQUENCE [LARGE SCALE GENOMIC DNA]</scope>
    <source>
        <strain evidence="2 3">ATCC 700242</strain>
    </source>
</reference>
<proteinExistence type="predicted"/>
<evidence type="ECO:0000313" key="2">
    <source>
        <dbReference type="EMBL" id="RDU70040.1"/>
    </source>
</evidence>
<organism evidence="2 3">
    <name type="scientific">Helicobacter cholecystus</name>
    <dbReference type="NCBI Taxonomy" id="45498"/>
    <lineage>
        <taxon>Bacteria</taxon>
        <taxon>Pseudomonadati</taxon>
        <taxon>Campylobacterota</taxon>
        <taxon>Epsilonproteobacteria</taxon>
        <taxon>Campylobacterales</taxon>
        <taxon>Helicobacteraceae</taxon>
        <taxon>Helicobacter</taxon>
    </lineage>
</organism>
<keyword evidence="1" id="KW-1133">Transmembrane helix</keyword>